<dbReference type="InterPro" id="IPR029066">
    <property type="entry name" value="PLP-binding_barrel"/>
</dbReference>
<dbReference type="PANTHER" id="PTHR43727">
    <property type="entry name" value="DIAMINOPIMELATE DECARBOXYLASE"/>
    <property type="match status" value="1"/>
</dbReference>
<dbReference type="CDD" id="cd06828">
    <property type="entry name" value="PLPDE_III_DapDC"/>
    <property type="match status" value="1"/>
</dbReference>
<keyword evidence="3 5" id="KW-0663">Pyridoxal phosphate</keyword>
<dbReference type="PRINTS" id="PR01181">
    <property type="entry name" value="DAPDCRBXLASE"/>
</dbReference>
<dbReference type="InterPro" id="IPR009006">
    <property type="entry name" value="Ala_racemase/Decarboxylase_C"/>
</dbReference>
<dbReference type="STRING" id="742817.HMPREF9449_01953"/>
<dbReference type="Pfam" id="PF02784">
    <property type="entry name" value="Orn_Arg_deC_N"/>
    <property type="match status" value="1"/>
</dbReference>
<dbReference type="GeneID" id="98069510"/>
<feature type="binding site" evidence="5">
    <location>
        <position position="360"/>
    </location>
    <ligand>
        <name>pyridoxal 5'-phosphate</name>
        <dbReference type="ChEBI" id="CHEBI:597326"/>
    </ligand>
</feature>
<dbReference type="PROSITE" id="PS00878">
    <property type="entry name" value="ODR_DC_2_1"/>
    <property type="match status" value="1"/>
</dbReference>
<feature type="active site" description="Proton donor" evidence="7">
    <location>
        <position position="331"/>
    </location>
</feature>
<evidence type="ECO:0000259" key="9">
    <source>
        <dbReference type="Pfam" id="PF02784"/>
    </source>
</evidence>
<feature type="modified residue" description="N6-(pyridoxal phosphate)lysine" evidence="5 7">
    <location>
        <position position="46"/>
    </location>
</feature>
<dbReference type="PATRIC" id="fig|742817.3.peg.2079"/>
<dbReference type="Gene3D" id="2.40.37.10">
    <property type="entry name" value="Lyase, Ornithine Decarboxylase, Chain A, domain 1"/>
    <property type="match status" value="1"/>
</dbReference>
<dbReference type="GO" id="GO:0009089">
    <property type="term" value="P:lysine biosynthetic process via diaminopimelate"/>
    <property type="evidence" value="ECO:0007669"/>
    <property type="project" value="UniProtKB-UniRule"/>
</dbReference>
<evidence type="ECO:0000256" key="5">
    <source>
        <dbReference type="HAMAP-Rule" id="MF_02120"/>
    </source>
</evidence>
<dbReference type="FunFam" id="3.20.20.10:FF:000003">
    <property type="entry name" value="Diaminopimelate decarboxylase"/>
    <property type="match status" value="1"/>
</dbReference>
<dbReference type="SUPFAM" id="SSF50621">
    <property type="entry name" value="Alanine racemase C-terminal domain-like"/>
    <property type="match status" value="1"/>
</dbReference>
<name>H1DJ81_9BACT</name>
<keyword evidence="5 8" id="KW-0457">Lysine biosynthesis</keyword>
<evidence type="ECO:0000256" key="7">
    <source>
        <dbReference type="PIRSR" id="PIRSR600183-50"/>
    </source>
</evidence>
<proteinExistence type="inferred from homology"/>
<gene>
    <name evidence="5" type="primary">lysA</name>
    <name evidence="10" type="ORF">HMPREF9449_01953</name>
</gene>
<dbReference type="InterPro" id="IPR022644">
    <property type="entry name" value="De-COase2_N"/>
</dbReference>
<comment type="pathway">
    <text evidence="5 8">Amino-acid biosynthesis; L-lysine biosynthesis via DAP pathway; L-lysine from DL-2,6-diaminopimelate: step 1/1.</text>
</comment>
<keyword evidence="4 5" id="KW-0456">Lyase</keyword>
<evidence type="ECO:0000313" key="11">
    <source>
        <dbReference type="Proteomes" id="UP000004892"/>
    </source>
</evidence>
<dbReference type="eggNOG" id="COG0019">
    <property type="taxonomic scope" value="Bacteria"/>
</dbReference>
<dbReference type="HOGENOM" id="CLU_026444_0_0_10"/>
<dbReference type="PRINTS" id="PR01179">
    <property type="entry name" value="ODADCRBXLASE"/>
</dbReference>
<evidence type="ECO:0000313" key="10">
    <source>
        <dbReference type="EMBL" id="EHP46336.1"/>
    </source>
</evidence>
<dbReference type="RefSeq" id="WP_009137100.1">
    <property type="nucleotide sequence ID" value="NZ_JH594596.1"/>
</dbReference>
<evidence type="ECO:0000256" key="6">
    <source>
        <dbReference type="NCBIfam" id="TIGR01048"/>
    </source>
</evidence>
<comment type="function">
    <text evidence="5">Specifically catalyzes the decarboxylation of meso-diaminopimelate (meso-DAP) to L-lysine.</text>
</comment>
<comment type="caution">
    <text evidence="10">The sequence shown here is derived from an EMBL/GenBank/DDBJ whole genome shotgun (WGS) entry which is preliminary data.</text>
</comment>
<feature type="binding site" evidence="5">
    <location>
        <begin position="263"/>
        <end position="266"/>
    </location>
    <ligand>
        <name>pyridoxal 5'-phosphate</name>
        <dbReference type="ChEBI" id="CHEBI:597326"/>
    </ligand>
</feature>
<protein>
    <recommendedName>
        <fullName evidence="5 6">Diaminopimelate decarboxylase</fullName>
        <shortName evidence="5">DAP decarboxylase</shortName>
        <shortName evidence="5">DAPDC</shortName>
        <ecNumber evidence="5 6">4.1.1.20</ecNumber>
    </recommendedName>
</protein>
<reference evidence="10 11" key="1">
    <citation type="submission" date="2012-01" db="EMBL/GenBank/DDBJ databases">
        <title>The Genome Sequence of Odoribacter laneus YIT 12061.</title>
        <authorList>
            <consortium name="The Broad Institute Genome Sequencing Platform"/>
            <person name="Earl A."/>
            <person name="Ward D."/>
            <person name="Feldgarden M."/>
            <person name="Gevers D."/>
            <person name="Morotomi M."/>
            <person name="Young S.K."/>
            <person name="Zeng Q."/>
            <person name="Gargeya S."/>
            <person name="Fitzgerald M."/>
            <person name="Haas B."/>
            <person name="Abouelleil A."/>
            <person name="Alvarado L."/>
            <person name="Arachchi H.M."/>
            <person name="Berlin A."/>
            <person name="Chapman S.B."/>
            <person name="Gearin G."/>
            <person name="Goldberg J."/>
            <person name="Griggs A."/>
            <person name="Gujja S."/>
            <person name="Hansen M."/>
            <person name="Heiman D."/>
            <person name="Howarth C."/>
            <person name="Larimer J."/>
            <person name="Lui A."/>
            <person name="MacDonald P.J.P."/>
            <person name="McCowen C."/>
            <person name="Montmayeur A."/>
            <person name="Murphy C."/>
            <person name="Neiman D."/>
            <person name="Pearson M."/>
            <person name="Priest M."/>
            <person name="Roberts A."/>
            <person name="Saif S."/>
            <person name="Shea T."/>
            <person name="Sisk P."/>
            <person name="Stolte C."/>
            <person name="Sykes S."/>
            <person name="Wortman J."/>
            <person name="Nusbaum C."/>
            <person name="Birren B."/>
        </authorList>
    </citation>
    <scope>NUCLEOTIDE SEQUENCE [LARGE SCALE GENOMIC DNA]</scope>
    <source>
        <strain evidence="10 11">YIT 12061</strain>
    </source>
</reference>
<dbReference type="Gene3D" id="3.20.20.10">
    <property type="entry name" value="Alanine racemase"/>
    <property type="match status" value="1"/>
</dbReference>
<comment type="similarity">
    <text evidence="5">Belongs to the Orn/Lys/Arg decarboxylase class-II family. LysA subfamily.</text>
</comment>
<dbReference type="PANTHER" id="PTHR43727:SF2">
    <property type="entry name" value="GROUP IV DECARBOXYLASE"/>
    <property type="match status" value="1"/>
</dbReference>
<dbReference type="EMBL" id="ADMC01000025">
    <property type="protein sequence ID" value="EHP46336.1"/>
    <property type="molecule type" value="Genomic_DNA"/>
</dbReference>
<dbReference type="InterPro" id="IPR000183">
    <property type="entry name" value="Orn/DAP/Arg_de-COase"/>
</dbReference>
<organism evidence="10 11">
    <name type="scientific">Odoribacter laneus YIT 12061</name>
    <dbReference type="NCBI Taxonomy" id="742817"/>
    <lineage>
        <taxon>Bacteria</taxon>
        <taxon>Pseudomonadati</taxon>
        <taxon>Bacteroidota</taxon>
        <taxon>Bacteroidia</taxon>
        <taxon>Bacteroidales</taxon>
        <taxon>Odoribacteraceae</taxon>
        <taxon>Odoribacter</taxon>
    </lineage>
</organism>
<dbReference type="InterPro" id="IPR002986">
    <property type="entry name" value="DAP_deCOOHase_LysA"/>
</dbReference>
<dbReference type="EC" id="4.1.1.20" evidence="5 6"/>
<comment type="subunit">
    <text evidence="5">Homodimer.</text>
</comment>
<dbReference type="GO" id="GO:0008836">
    <property type="term" value="F:diaminopimelate decarboxylase activity"/>
    <property type="evidence" value="ECO:0007669"/>
    <property type="project" value="UniProtKB-UniRule"/>
</dbReference>
<evidence type="ECO:0000256" key="2">
    <source>
        <dbReference type="ARBA" id="ARBA00022793"/>
    </source>
</evidence>
<sequence length="383" mass="42686">MKEITHLTNLPTPCYYYNIELLQKTLEKVKAEVAKYPLFHVHYAVKANANPVLLKLISASGLGADCVSGNEVGRAVECGFAPDQIVYAGVGKNDEEIRVALNADIFCFNSESLPEIRVIDEIAAACGKKARIALRVNPNVDAHTHHYITTGIEENKFGIYLYDLEHVIEESRMLPNVELIGLHFHIGSQITDMGVFRSLCLKVNEIQQKLKRKGIVFPHINFGGGLGIDYNHPYGEPIADFENYFATFAKFFEAEPYQQVHFELGRSIIAHCGDMISKVLYVKEGRNKKFVILDAGMNDLLRPALYQAFHKIENISSDKPEEKYDVVGPICESADCFGKDVSLKGTARGDLIVIHSAGAYGEAMASQYNLRDLPATFFSVPQH</sequence>
<dbReference type="AlphaFoldDB" id="H1DJ81"/>
<dbReference type="GO" id="GO:0030170">
    <property type="term" value="F:pyridoxal phosphate binding"/>
    <property type="evidence" value="ECO:0007669"/>
    <property type="project" value="UniProtKB-UniRule"/>
</dbReference>
<evidence type="ECO:0000256" key="3">
    <source>
        <dbReference type="ARBA" id="ARBA00022898"/>
    </source>
</evidence>
<comment type="catalytic activity">
    <reaction evidence="5 8">
        <text>meso-2,6-diaminopimelate + H(+) = L-lysine + CO2</text>
        <dbReference type="Rhea" id="RHEA:15101"/>
        <dbReference type="ChEBI" id="CHEBI:15378"/>
        <dbReference type="ChEBI" id="CHEBI:16526"/>
        <dbReference type="ChEBI" id="CHEBI:32551"/>
        <dbReference type="ChEBI" id="CHEBI:57791"/>
        <dbReference type="EC" id="4.1.1.20"/>
    </reaction>
</comment>
<dbReference type="HAMAP" id="MF_02120">
    <property type="entry name" value="LysA"/>
    <property type="match status" value="1"/>
</dbReference>
<feature type="binding site" evidence="5">
    <location>
        <position position="266"/>
    </location>
    <ligand>
        <name>substrate</name>
    </ligand>
</feature>
<keyword evidence="5" id="KW-0028">Amino-acid biosynthesis</keyword>
<accession>H1DJ81</accession>
<evidence type="ECO:0000256" key="4">
    <source>
        <dbReference type="ARBA" id="ARBA00023239"/>
    </source>
</evidence>
<feature type="binding site" evidence="5">
    <location>
        <position position="225"/>
    </location>
    <ligand>
        <name>pyridoxal 5'-phosphate</name>
        <dbReference type="ChEBI" id="CHEBI:597326"/>
    </ligand>
</feature>
<feature type="binding site" evidence="5">
    <location>
        <position position="332"/>
    </location>
    <ligand>
        <name>substrate</name>
    </ligand>
</feature>
<feature type="binding site" evidence="5">
    <location>
        <position position="306"/>
    </location>
    <ligand>
        <name>substrate</name>
    </ligand>
</feature>
<dbReference type="Proteomes" id="UP000004892">
    <property type="component" value="Unassembled WGS sequence"/>
</dbReference>
<dbReference type="SUPFAM" id="SSF51419">
    <property type="entry name" value="PLP-binding barrel"/>
    <property type="match status" value="1"/>
</dbReference>
<dbReference type="InterPro" id="IPR022653">
    <property type="entry name" value="De-COase2_pyr-phos_BS"/>
</dbReference>
<evidence type="ECO:0000256" key="8">
    <source>
        <dbReference type="RuleBase" id="RU003738"/>
    </source>
</evidence>
<evidence type="ECO:0000256" key="1">
    <source>
        <dbReference type="ARBA" id="ARBA00001933"/>
    </source>
</evidence>
<dbReference type="NCBIfam" id="TIGR01048">
    <property type="entry name" value="lysA"/>
    <property type="match status" value="1"/>
</dbReference>
<keyword evidence="11" id="KW-1185">Reference proteome</keyword>
<dbReference type="UniPathway" id="UPA00034">
    <property type="reaction ID" value="UER00027"/>
</dbReference>
<feature type="domain" description="Orn/DAP/Arg decarboxylase 2 N-terminal" evidence="9">
    <location>
        <begin position="27"/>
        <end position="270"/>
    </location>
</feature>
<feature type="binding site" evidence="5">
    <location>
        <position position="360"/>
    </location>
    <ligand>
        <name>substrate</name>
    </ligand>
</feature>
<keyword evidence="2 5" id="KW-0210">Decarboxylase</keyword>
<feature type="binding site" evidence="5">
    <location>
        <position position="302"/>
    </location>
    <ligand>
        <name>substrate</name>
    </ligand>
</feature>
<comment type="cofactor">
    <cofactor evidence="1 5 7 8">
        <name>pyridoxal 5'-phosphate</name>
        <dbReference type="ChEBI" id="CHEBI:597326"/>
    </cofactor>
</comment>